<name>A0ACA9QRN7_9GLOM</name>
<feature type="non-terminal residue" evidence="1">
    <location>
        <position position="1"/>
    </location>
</feature>
<feature type="non-terminal residue" evidence="1">
    <location>
        <position position="118"/>
    </location>
</feature>
<dbReference type="EMBL" id="CAJVPW010049233">
    <property type="protein sequence ID" value="CAG8762631.1"/>
    <property type="molecule type" value="Genomic_DNA"/>
</dbReference>
<protein>
    <submittedName>
        <fullName evidence="1">10671_t:CDS:1</fullName>
    </submittedName>
</protein>
<gene>
    <name evidence="1" type="ORF">SPELUC_LOCUS15245</name>
</gene>
<evidence type="ECO:0000313" key="2">
    <source>
        <dbReference type="Proteomes" id="UP000789366"/>
    </source>
</evidence>
<keyword evidence="2" id="KW-1185">Reference proteome</keyword>
<evidence type="ECO:0000313" key="1">
    <source>
        <dbReference type="EMBL" id="CAG8762631.1"/>
    </source>
</evidence>
<comment type="caution">
    <text evidence="1">The sequence shown here is derived from an EMBL/GenBank/DDBJ whole genome shotgun (WGS) entry which is preliminary data.</text>
</comment>
<sequence>EGQILVVQAAVIGSICSQILLVFGFCILVGSIKILGKKYTEKKYTEKKHAEKKQPELEIEFSSVIAQMGSSVLTLACSTLILSASFSLFATKTSSNLIGKIDDTILHIGYGTSIVLLV</sequence>
<accession>A0ACA9QRN7</accession>
<reference evidence="1" key="1">
    <citation type="submission" date="2021-06" db="EMBL/GenBank/DDBJ databases">
        <authorList>
            <person name="Kallberg Y."/>
            <person name="Tangrot J."/>
            <person name="Rosling A."/>
        </authorList>
    </citation>
    <scope>NUCLEOTIDE SEQUENCE</scope>
    <source>
        <strain evidence="1">28 12/20/2015</strain>
    </source>
</reference>
<proteinExistence type="predicted"/>
<dbReference type="Proteomes" id="UP000789366">
    <property type="component" value="Unassembled WGS sequence"/>
</dbReference>
<organism evidence="1 2">
    <name type="scientific">Cetraspora pellucida</name>
    <dbReference type="NCBI Taxonomy" id="1433469"/>
    <lineage>
        <taxon>Eukaryota</taxon>
        <taxon>Fungi</taxon>
        <taxon>Fungi incertae sedis</taxon>
        <taxon>Mucoromycota</taxon>
        <taxon>Glomeromycotina</taxon>
        <taxon>Glomeromycetes</taxon>
        <taxon>Diversisporales</taxon>
        <taxon>Gigasporaceae</taxon>
        <taxon>Cetraspora</taxon>
    </lineage>
</organism>